<keyword evidence="10" id="KW-0677">Repeat</keyword>
<evidence type="ECO:0000256" key="6">
    <source>
        <dbReference type="ARBA" id="ARBA00022679"/>
    </source>
</evidence>
<dbReference type="InterPro" id="IPR013215">
    <property type="entry name" value="Cbl-indep_Met_Synth_N"/>
</dbReference>
<evidence type="ECO:0000313" key="14">
    <source>
        <dbReference type="Proteomes" id="UP001596091"/>
    </source>
</evidence>
<dbReference type="GO" id="GO:0032259">
    <property type="term" value="P:methylation"/>
    <property type="evidence" value="ECO:0007669"/>
    <property type="project" value="UniProtKB-KW"/>
</dbReference>
<feature type="active site" description="Proton donor" evidence="10">
    <location>
        <position position="697"/>
    </location>
</feature>
<comment type="cofactor">
    <cofactor evidence="10">
        <name>Zn(2+)</name>
        <dbReference type="ChEBI" id="CHEBI:29105"/>
    </cofactor>
    <text evidence="10">Binds 1 zinc ion per subunit.</text>
</comment>
<feature type="binding site" evidence="10">
    <location>
        <position position="487"/>
    </location>
    <ligand>
        <name>L-methionine</name>
        <dbReference type="ChEBI" id="CHEBI:57844"/>
    </ligand>
</feature>
<dbReference type="GO" id="GO:0003871">
    <property type="term" value="F:5-methyltetrahydropteroyltriglutamate-homocysteine S-methyltransferase activity"/>
    <property type="evidence" value="ECO:0007669"/>
    <property type="project" value="UniProtKB-EC"/>
</dbReference>
<evidence type="ECO:0000256" key="1">
    <source>
        <dbReference type="ARBA" id="ARBA00002777"/>
    </source>
</evidence>
<dbReference type="SUPFAM" id="SSF51726">
    <property type="entry name" value="UROD/MetE-like"/>
    <property type="match status" value="2"/>
</dbReference>
<reference evidence="14" key="1">
    <citation type="journal article" date="2019" name="Int. J. Syst. Evol. Microbiol.">
        <title>The Global Catalogue of Microorganisms (GCM) 10K type strain sequencing project: providing services to taxonomists for standard genome sequencing and annotation.</title>
        <authorList>
            <consortium name="The Broad Institute Genomics Platform"/>
            <consortium name="The Broad Institute Genome Sequencing Center for Infectious Disease"/>
            <person name="Wu L."/>
            <person name="Ma J."/>
        </authorList>
    </citation>
    <scope>NUCLEOTIDE SEQUENCE [LARGE SCALE GENOMIC DNA]</scope>
    <source>
        <strain evidence="14">JCM 4087</strain>
    </source>
</reference>
<comment type="caution">
    <text evidence="13">The sequence shown here is derived from an EMBL/GenBank/DDBJ whole genome shotgun (WGS) entry which is preliminary data.</text>
</comment>
<keyword evidence="9 10" id="KW-0486">Methionine biosynthesis</keyword>
<comment type="function">
    <text evidence="1 10">Catalyzes the transfer of a methyl group from 5-methyltetrahydrofolate to homocysteine resulting in methionine formation.</text>
</comment>
<proteinExistence type="inferred from homology"/>
<keyword evidence="4 10" id="KW-0489">Methyltransferase</keyword>
<dbReference type="HAMAP" id="MF_00172">
    <property type="entry name" value="Meth_synth"/>
    <property type="match status" value="1"/>
</dbReference>
<dbReference type="Pfam" id="PF01717">
    <property type="entry name" value="Meth_synt_2"/>
    <property type="match status" value="1"/>
</dbReference>
<feature type="domain" description="Cobalamin-independent methionine synthase MetE N-terminal" evidence="12">
    <location>
        <begin position="14"/>
        <end position="315"/>
    </location>
</feature>
<feature type="binding site" evidence="10">
    <location>
        <position position="644"/>
    </location>
    <ligand>
        <name>Zn(2+)</name>
        <dbReference type="ChEBI" id="CHEBI:29105"/>
        <note>catalytic</note>
    </ligand>
</feature>
<accession>A0ABW1EHE9</accession>
<dbReference type="Pfam" id="PF08267">
    <property type="entry name" value="Meth_synt_1"/>
    <property type="match status" value="1"/>
</dbReference>
<feature type="binding site" evidence="10">
    <location>
        <position position="602"/>
    </location>
    <ligand>
        <name>L-methionine</name>
        <dbReference type="ChEBI" id="CHEBI:57844"/>
    </ligand>
</feature>
<dbReference type="EMBL" id="JBHSPH010000006">
    <property type="protein sequence ID" value="MFC5863737.1"/>
    <property type="molecule type" value="Genomic_DNA"/>
</dbReference>
<feature type="binding site" evidence="10">
    <location>
        <position position="564"/>
    </location>
    <ligand>
        <name>5-methyltetrahydropteroyltri-L-glutamate</name>
        <dbReference type="ChEBI" id="CHEBI:58207"/>
    </ligand>
</feature>
<keyword evidence="5 10" id="KW-0028">Amino-acid biosynthesis</keyword>
<feature type="binding site" evidence="10">
    <location>
        <position position="646"/>
    </location>
    <ligand>
        <name>Zn(2+)</name>
        <dbReference type="ChEBI" id="CHEBI:29105"/>
        <note>catalytic</note>
    </ligand>
</feature>
<feature type="binding site" evidence="10">
    <location>
        <begin position="26"/>
        <end position="29"/>
    </location>
    <ligand>
        <name>5-methyltetrahydropteroyltri-L-glutamate</name>
        <dbReference type="ChEBI" id="CHEBI:58207"/>
    </ligand>
</feature>
<dbReference type="PIRSF" id="PIRSF000382">
    <property type="entry name" value="MeTrfase_B12_ind"/>
    <property type="match status" value="1"/>
</dbReference>
<dbReference type="CDD" id="cd03312">
    <property type="entry name" value="CIMS_N_terminal_like"/>
    <property type="match status" value="1"/>
</dbReference>
<protein>
    <recommendedName>
        <fullName evidence="10">5-methyltetrahydropteroyltriglutamate--homocysteine methyltransferase</fullName>
        <ecNumber evidence="10">2.1.1.14</ecNumber>
    </recommendedName>
    <alternativeName>
        <fullName evidence="10">Cobalamin-independent methionine synthase</fullName>
    </alternativeName>
    <alternativeName>
        <fullName evidence="10">Methionine synthase, vitamin-B12 independent isozyme</fullName>
    </alternativeName>
</protein>
<dbReference type="InterPro" id="IPR002629">
    <property type="entry name" value="Met_Synth_C/arc"/>
</dbReference>
<feature type="binding site" evidence="10">
    <location>
        <position position="608"/>
    </location>
    <ligand>
        <name>5-methyltetrahydropteroyltri-L-glutamate</name>
        <dbReference type="ChEBI" id="CHEBI:58207"/>
    </ligand>
</feature>
<keyword evidence="14" id="KW-1185">Reference proteome</keyword>
<evidence type="ECO:0000256" key="7">
    <source>
        <dbReference type="ARBA" id="ARBA00022723"/>
    </source>
</evidence>
<feature type="binding site" evidence="10">
    <location>
        <begin position="518"/>
        <end position="519"/>
    </location>
    <ligand>
        <name>5-methyltetrahydropteroyltri-L-glutamate</name>
        <dbReference type="ChEBI" id="CHEBI:58207"/>
    </ligand>
</feature>
<dbReference type="Gene3D" id="3.20.20.210">
    <property type="match status" value="2"/>
</dbReference>
<evidence type="ECO:0000259" key="11">
    <source>
        <dbReference type="Pfam" id="PF01717"/>
    </source>
</evidence>
<feature type="binding site" evidence="10">
    <location>
        <position position="668"/>
    </location>
    <ligand>
        <name>Zn(2+)</name>
        <dbReference type="ChEBI" id="CHEBI:29105"/>
        <note>catalytic</note>
    </ligand>
</feature>
<dbReference type="EC" id="2.1.1.14" evidence="10"/>
<evidence type="ECO:0000256" key="4">
    <source>
        <dbReference type="ARBA" id="ARBA00022603"/>
    </source>
</evidence>
<dbReference type="CDD" id="cd03311">
    <property type="entry name" value="CIMS_C_terminal_like"/>
    <property type="match status" value="1"/>
</dbReference>
<dbReference type="NCBIfam" id="TIGR01371">
    <property type="entry name" value="met_syn_B12ind"/>
    <property type="match status" value="1"/>
</dbReference>
<name>A0ABW1EHE9_9BACT</name>
<comment type="pathway">
    <text evidence="2 10">Amino-acid biosynthesis; L-methionine biosynthesis via de novo pathway; L-methionine from L-homocysteine (MetE route): step 1/1.</text>
</comment>
<evidence type="ECO:0000256" key="8">
    <source>
        <dbReference type="ARBA" id="ARBA00022833"/>
    </source>
</evidence>
<feature type="binding site" evidence="10">
    <location>
        <position position="602"/>
    </location>
    <ligand>
        <name>L-homocysteine</name>
        <dbReference type="ChEBI" id="CHEBI:58199"/>
    </ligand>
</feature>
<comment type="similarity">
    <text evidence="3 10">Belongs to the vitamin-B12 independent methionine synthase family.</text>
</comment>
<feature type="binding site" evidence="10">
    <location>
        <position position="120"/>
    </location>
    <ligand>
        <name>5-methyltetrahydropteroyltri-L-glutamate</name>
        <dbReference type="ChEBI" id="CHEBI:58207"/>
    </ligand>
</feature>
<evidence type="ECO:0000256" key="10">
    <source>
        <dbReference type="HAMAP-Rule" id="MF_00172"/>
    </source>
</evidence>
<feature type="binding site" evidence="10">
    <location>
        <begin position="434"/>
        <end position="436"/>
    </location>
    <ligand>
        <name>L-methionine</name>
        <dbReference type="ChEBI" id="CHEBI:57844"/>
    </ligand>
</feature>
<evidence type="ECO:0000259" key="12">
    <source>
        <dbReference type="Pfam" id="PF08267"/>
    </source>
</evidence>
<evidence type="ECO:0000313" key="13">
    <source>
        <dbReference type="EMBL" id="MFC5863737.1"/>
    </source>
</evidence>
<sequence length="759" mass="84907">MVAGNAINFLELKTANLGFPRMGRQRELKFALEGYWAGKRTEGELLEVTRRLRAEHWQLQRAAGIDFIPSNDFSLYDQVLDMLVLLGVTPKRFGTGQVTLERYFAMARNSRKQTAMEMTKWFDTNYHYLVPEWSEGLSFVVDMTKLLNEVREARELGIETRPVLIGPLTLLLLGKDVADGFDSLSLADRLIEAYGTVLARLAEEKVEWVQIDEPVLATDLSVGAAEVFRRTYAAFAKVPVKLMLTTYFERLAENLPLTIEADTAGLHIDVVRAPQQLDETVAALKPHQVLSVGCVEGRNIWLTSFAEASEMLVKTVEKLGAERVLVAPSCSLLHVPHDLCGETKLSPRLKSWLRFAEEKLGEVVALASGDADAARANAAAIADRETAETSVNAKVRTQIDGLRKGDFARAAVYNERAGVQRDALGLPLFPTTTIGSFPQTAEVRKHRAAFKQGHETAEAYEEFLQKATESCIREQEAIGLDVLVHGEFERNDMVEYFAEFLDGFAFTENGWVQSYGSRCVKPPVIFGDVSRPEPMTVRWSKYAQSLTDRPMKGMLTGPITILQWSFVRNDIPRQQTAWQIALALREEVNDLEAAGIRVIQVDEPALREGLPLRHRDWDGYLDWAVKAFRLATSGVRNEMQIHTHMCYCEFEDVLPSIAALDADVISMESARSRMKLLDAFGAHGYPNEIGPGVYDIHSPRVPDAEEMHALLKLAVQVLRPEQVWVNPDCGLKTRGWPETVAALRNMCEAAGRLRSEMTA</sequence>
<organism evidence="13 14">
    <name type="scientific">Acidicapsa dinghuensis</name>
    <dbReference type="NCBI Taxonomy" id="2218256"/>
    <lineage>
        <taxon>Bacteria</taxon>
        <taxon>Pseudomonadati</taxon>
        <taxon>Acidobacteriota</taxon>
        <taxon>Terriglobia</taxon>
        <taxon>Terriglobales</taxon>
        <taxon>Acidobacteriaceae</taxon>
        <taxon>Acidicapsa</taxon>
    </lineage>
</organism>
<feature type="binding site" evidence="10">
    <location>
        <begin position="434"/>
        <end position="436"/>
    </location>
    <ligand>
        <name>L-homocysteine</name>
        <dbReference type="ChEBI" id="CHEBI:58199"/>
    </ligand>
</feature>
<dbReference type="RefSeq" id="WP_263342501.1">
    <property type="nucleotide sequence ID" value="NZ_JAGSYH010000012.1"/>
</dbReference>
<evidence type="ECO:0000256" key="3">
    <source>
        <dbReference type="ARBA" id="ARBA00009553"/>
    </source>
</evidence>
<dbReference type="Proteomes" id="UP001596091">
    <property type="component" value="Unassembled WGS sequence"/>
</dbReference>
<evidence type="ECO:0000256" key="5">
    <source>
        <dbReference type="ARBA" id="ARBA00022605"/>
    </source>
</evidence>
<dbReference type="NCBIfam" id="NF003556">
    <property type="entry name" value="PRK05222.1"/>
    <property type="match status" value="1"/>
</dbReference>
<keyword evidence="6 10" id="KW-0808">Transferase</keyword>
<feature type="domain" description="Cobalamin-independent methionine synthase MetE C-terminal/archaeal" evidence="11">
    <location>
        <begin position="429"/>
        <end position="751"/>
    </location>
</feature>
<evidence type="ECO:0000256" key="2">
    <source>
        <dbReference type="ARBA" id="ARBA00004681"/>
    </source>
</evidence>
<dbReference type="InterPro" id="IPR038071">
    <property type="entry name" value="UROD/MetE-like_sf"/>
</dbReference>
<feature type="binding site" evidence="10">
    <location>
        <position position="729"/>
    </location>
    <ligand>
        <name>Zn(2+)</name>
        <dbReference type="ChEBI" id="CHEBI:29105"/>
        <note>catalytic</note>
    </ligand>
</feature>
<dbReference type="InterPro" id="IPR006276">
    <property type="entry name" value="Cobalamin-indep_Met_synthase"/>
</dbReference>
<dbReference type="PANTHER" id="PTHR30519">
    <property type="entry name" value="5-METHYLTETRAHYDROPTEROYLTRIGLUTAMATE--HOMOCYSTEINE METHYLTRANSFERASE"/>
    <property type="match status" value="1"/>
</dbReference>
<comment type="catalytic activity">
    <reaction evidence="10">
        <text>5-methyltetrahydropteroyltri-L-glutamate + L-homocysteine = tetrahydropteroyltri-L-glutamate + L-methionine</text>
        <dbReference type="Rhea" id="RHEA:21196"/>
        <dbReference type="ChEBI" id="CHEBI:57844"/>
        <dbReference type="ChEBI" id="CHEBI:58140"/>
        <dbReference type="ChEBI" id="CHEBI:58199"/>
        <dbReference type="ChEBI" id="CHEBI:58207"/>
        <dbReference type="EC" id="2.1.1.14"/>
    </reaction>
</comment>
<keyword evidence="7 10" id="KW-0479">Metal-binding</keyword>
<feature type="binding site" evidence="10">
    <location>
        <position position="487"/>
    </location>
    <ligand>
        <name>L-homocysteine</name>
        <dbReference type="ChEBI" id="CHEBI:58199"/>
    </ligand>
</feature>
<gene>
    <name evidence="10 13" type="primary">metE</name>
    <name evidence="13" type="ORF">ACFPT7_15625</name>
</gene>
<keyword evidence="8 10" id="KW-0862">Zinc</keyword>
<evidence type="ECO:0000256" key="9">
    <source>
        <dbReference type="ARBA" id="ARBA00023167"/>
    </source>
</evidence>